<keyword evidence="4" id="KW-1133">Transmembrane helix</keyword>
<dbReference type="Gene3D" id="1.25.40.10">
    <property type="entry name" value="Tetratricopeptide repeat domain"/>
    <property type="match status" value="2"/>
</dbReference>
<organism evidence="5 6">
    <name type="scientific">Aquimarina celericrescens</name>
    <dbReference type="NCBI Taxonomy" id="1964542"/>
    <lineage>
        <taxon>Bacteria</taxon>
        <taxon>Pseudomonadati</taxon>
        <taxon>Bacteroidota</taxon>
        <taxon>Flavobacteriia</taxon>
        <taxon>Flavobacteriales</taxon>
        <taxon>Flavobacteriaceae</taxon>
        <taxon>Aquimarina</taxon>
    </lineage>
</organism>
<keyword evidence="4" id="KW-0812">Transmembrane</keyword>
<evidence type="ECO:0000313" key="6">
    <source>
        <dbReference type="Proteomes" id="UP001597344"/>
    </source>
</evidence>
<name>A0ABW5AYT1_9FLAO</name>
<feature type="transmembrane region" description="Helical" evidence="4">
    <location>
        <begin position="219"/>
        <end position="239"/>
    </location>
</feature>
<feature type="transmembrane region" description="Helical" evidence="4">
    <location>
        <begin position="180"/>
        <end position="207"/>
    </location>
</feature>
<dbReference type="Proteomes" id="UP001597344">
    <property type="component" value="Unassembled WGS sequence"/>
</dbReference>
<dbReference type="PANTHER" id="PTHR44227">
    <property type="match status" value="1"/>
</dbReference>
<feature type="repeat" description="TPR" evidence="3">
    <location>
        <begin position="454"/>
        <end position="487"/>
    </location>
</feature>
<feature type="transmembrane region" description="Helical" evidence="4">
    <location>
        <begin position="148"/>
        <end position="168"/>
    </location>
</feature>
<feature type="repeat" description="TPR" evidence="3">
    <location>
        <begin position="488"/>
        <end position="521"/>
    </location>
</feature>
<feature type="transmembrane region" description="Helical" evidence="4">
    <location>
        <begin position="260"/>
        <end position="278"/>
    </location>
</feature>
<feature type="transmembrane region" description="Helical" evidence="4">
    <location>
        <begin position="99"/>
        <end position="119"/>
    </location>
</feature>
<dbReference type="SUPFAM" id="SSF48452">
    <property type="entry name" value="TPR-like"/>
    <property type="match status" value="1"/>
</dbReference>
<evidence type="ECO:0000256" key="3">
    <source>
        <dbReference type="PROSITE-ProRule" id="PRU00339"/>
    </source>
</evidence>
<dbReference type="SMART" id="SM00028">
    <property type="entry name" value="TPR"/>
    <property type="match status" value="5"/>
</dbReference>
<feature type="transmembrane region" description="Helical" evidence="4">
    <location>
        <begin position="21"/>
        <end position="41"/>
    </location>
</feature>
<feature type="transmembrane region" description="Helical" evidence="4">
    <location>
        <begin position="320"/>
        <end position="338"/>
    </location>
</feature>
<keyword evidence="1" id="KW-0677">Repeat</keyword>
<reference evidence="6" key="1">
    <citation type="journal article" date="2019" name="Int. J. Syst. Evol. Microbiol.">
        <title>The Global Catalogue of Microorganisms (GCM) 10K type strain sequencing project: providing services to taxonomists for standard genome sequencing and annotation.</title>
        <authorList>
            <consortium name="The Broad Institute Genomics Platform"/>
            <consortium name="The Broad Institute Genome Sequencing Center for Infectious Disease"/>
            <person name="Wu L."/>
            <person name="Ma J."/>
        </authorList>
    </citation>
    <scope>NUCLEOTIDE SEQUENCE [LARGE SCALE GENOMIC DNA]</scope>
    <source>
        <strain evidence="6">DT92</strain>
    </source>
</reference>
<gene>
    <name evidence="5" type="ORF">ACFSJT_09045</name>
</gene>
<evidence type="ECO:0000256" key="2">
    <source>
        <dbReference type="ARBA" id="ARBA00022803"/>
    </source>
</evidence>
<dbReference type="Pfam" id="PF13431">
    <property type="entry name" value="TPR_17"/>
    <property type="match status" value="1"/>
</dbReference>
<feature type="repeat" description="TPR" evidence="3">
    <location>
        <begin position="557"/>
        <end position="590"/>
    </location>
</feature>
<dbReference type="Pfam" id="PF12895">
    <property type="entry name" value="ANAPC3"/>
    <property type="match status" value="1"/>
</dbReference>
<dbReference type="RefSeq" id="WP_378319935.1">
    <property type="nucleotide sequence ID" value="NZ_JBHUHY010000007.1"/>
</dbReference>
<comment type="caution">
    <text evidence="5">The sequence shown here is derived from an EMBL/GenBank/DDBJ whole genome shotgun (WGS) entry which is preliminary data.</text>
</comment>
<dbReference type="EMBL" id="JBHUHY010000007">
    <property type="protein sequence ID" value="MFD2186936.1"/>
    <property type="molecule type" value="Genomic_DNA"/>
</dbReference>
<dbReference type="InterPro" id="IPR011990">
    <property type="entry name" value="TPR-like_helical_dom_sf"/>
</dbReference>
<evidence type="ECO:0000256" key="4">
    <source>
        <dbReference type="SAM" id="Phobius"/>
    </source>
</evidence>
<keyword evidence="6" id="KW-1185">Reference proteome</keyword>
<evidence type="ECO:0000256" key="1">
    <source>
        <dbReference type="ARBA" id="ARBA00022737"/>
    </source>
</evidence>
<feature type="transmembrane region" description="Helical" evidence="4">
    <location>
        <begin position="350"/>
        <end position="368"/>
    </location>
</feature>
<accession>A0ABW5AYT1</accession>
<evidence type="ECO:0000313" key="5">
    <source>
        <dbReference type="EMBL" id="MFD2186936.1"/>
    </source>
</evidence>
<keyword evidence="2 3" id="KW-0802">TPR repeat</keyword>
<sequence>MHLKNFLVNYEEVVQNISSQKIILSIIVVTLIVFSSVFTGSEFLSYDDNWYIYENENVINLSWQSIKNIFTTLQGGQYSPLGEVYHAVIYYFFGENATAFKICALLVHLLNIFLLFKVFGKLFQDKLFLVIVVLFFAIHPMQVETIGWISVIFRNAVLLMFLGYFFYLKYLESNFEKHRLIPVFVCYILALLTKEQAILFPIGLFLINLIKFDSIWNKRFIVEMTLCIVIILIFGLITVEITKTGGPSIIDRNVSFYQKIALLSKTFLLYCYNFLFPFELSYSYPYPDNQSNISIFNVLLAFGLILLGCFISFKDKIFRFGFLWSLGFLSLALAFAFFHLRDSHMADRYAYVAIIGFSVIFYQSLSYLKEKIRIVNKSWFIILSLFFIVSFSIVSFNRVNVFRNNKNLWSQALEVNPMNPFAYNSLGYYYRNQGKLDTAKILYKKSIKLSPNYFLAHNNITKLYYEQKQYDSAFYHVSRAISLHPGYEHAYENRAYLYFVTNQKEKYLKDLNKLLEFSPDNERYLISRAKFYFKENKYQKALEDALKTINSNQTNDSYIFYIVGHSYLTLKNYREAEKYLSKAISIDDKKSKYYFSRSVARVSINNWKLALKDALQAKKLGYKVNQGYLAMLAREVKKRNN</sequence>
<keyword evidence="4" id="KW-0472">Membrane</keyword>
<feature type="transmembrane region" description="Helical" evidence="4">
    <location>
        <begin position="293"/>
        <end position="313"/>
    </location>
</feature>
<dbReference type="InterPro" id="IPR052346">
    <property type="entry name" value="O-mannosyl-transferase_TMTC"/>
</dbReference>
<protein>
    <submittedName>
        <fullName evidence="5">Tetratricopeptide repeat protein</fullName>
    </submittedName>
</protein>
<dbReference type="PANTHER" id="PTHR44227:SF3">
    <property type="entry name" value="PROTEIN O-MANNOSYL-TRANSFERASE TMTC4"/>
    <property type="match status" value="1"/>
</dbReference>
<dbReference type="PROSITE" id="PS50005">
    <property type="entry name" value="TPR"/>
    <property type="match status" value="4"/>
</dbReference>
<feature type="transmembrane region" description="Helical" evidence="4">
    <location>
        <begin position="126"/>
        <end position="142"/>
    </location>
</feature>
<dbReference type="InterPro" id="IPR019734">
    <property type="entry name" value="TPR_rpt"/>
</dbReference>
<feature type="transmembrane region" description="Helical" evidence="4">
    <location>
        <begin position="380"/>
        <end position="397"/>
    </location>
</feature>
<feature type="repeat" description="TPR" evidence="3">
    <location>
        <begin position="420"/>
        <end position="453"/>
    </location>
</feature>
<proteinExistence type="predicted"/>